<comment type="caution">
    <text evidence="1">The sequence shown here is derived from an EMBL/GenBank/DDBJ whole genome shotgun (WGS) entry which is preliminary data.</text>
</comment>
<evidence type="ECO:0000313" key="2">
    <source>
        <dbReference type="Proteomes" id="UP000266673"/>
    </source>
</evidence>
<sequence>MRDIVEKNCVVSRSGNCEQHQGLDAILKLRNNLFNIIGYNGHQVVRPRTQPELTIECQRFRIHLRSIGFVNQDLVECDLNANLKNFTYLAKQIYQDFIKEVFINKNHSSSSRPILITKQEYPEEVSWIKVEKKEELTEILKEVNHLVELDDANNQDYLEISELIRCVLIHSHLGILIYNVQSITPQEWTCWLWMNLSIQKLAEMVISVEYSFLDIGVNGIGS</sequence>
<dbReference type="AlphaFoldDB" id="A0A397W122"/>
<dbReference type="EMBL" id="QKWP01000089">
    <property type="protein sequence ID" value="RIB27732.1"/>
    <property type="molecule type" value="Genomic_DNA"/>
</dbReference>
<proteinExistence type="predicted"/>
<accession>A0A397W122</accession>
<keyword evidence="2" id="KW-1185">Reference proteome</keyword>
<dbReference type="Proteomes" id="UP000266673">
    <property type="component" value="Unassembled WGS sequence"/>
</dbReference>
<protein>
    <submittedName>
        <fullName evidence="1">Uncharacterized protein</fullName>
    </submittedName>
</protein>
<gene>
    <name evidence="1" type="ORF">C2G38_2159799</name>
</gene>
<evidence type="ECO:0000313" key="1">
    <source>
        <dbReference type="EMBL" id="RIB27732.1"/>
    </source>
</evidence>
<name>A0A397W122_9GLOM</name>
<organism evidence="1 2">
    <name type="scientific">Gigaspora rosea</name>
    <dbReference type="NCBI Taxonomy" id="44941"/>
    <lineage>
        <taxon>Eukaryota</taxon>
        <taxon>Fungi</taxon>
        <taxon>Fungi incertae sedis</taxon>
        <taxon>Mucoromycota</taxon>
        <taxon>Glomeromycotina</taxon>
        <taxon>Glomeromycetes</taxon>
        <taxon>Diversisporales</taxon>
        <taxon>Gigasporaceae</taxon>
        <taxon>Gigaspora</taxon>
    </lineage>
</organism>
<reference evidence="1 2" key="1">
    <citation type="submission" date="2018-06" db="EMBL/GenBank/DDBJ databases">
        <title>Comparative genomics reveals the genomic features of Rhizophagus irregularis, R. cerebriforme, R. diaphanum and Gigaspora rosea, and their symbiotic lifestyle signature.</title>
        <authorList>
            <person name="Morin E."/>
            <person name="San Clemente H."/>
            <person name="Chen E.C.H."/>
            <person name="De La Providencia I."/>
            <person name="Hainaut M."/>
            <person name="Kuo A."/>
            <person name="Kohler A."/>
            <person name="Murat C."/>
            <person name="Tang N."/>
            <person name="Roy S."/>
            <person name="Loubradou J."/>
            <person name="Henrissat B."/>
            <person name="Grigoriev I.V."/>
            <person name="Corradi N."/>
            <person name="Roux C."/>
            <person name="Martin F.M."/>
        </authorList>
    </citation>
    <scope>NUCLEOTIDE SEQUENCE [LARGE SCALE GENOMIC DNA]</scope>
    <source>
        <strain evidence="1 2">DAOM 194757</strain>
    </source>
</reference>